<organism evidence="3 4">
    <name type="scientific">Mucor plumbeus</name>
    <dbReference type="NCBI Taxonomy" id="97098"/>
    <lineage>
        <taxon>Eukaryota</taxon>
        <taxon>Fungi</taxon>
        <taxon>Fungi incertae sedis</taxon>
        <taxon>Mucoromycota</taxon>
        <taxon>Mucoromycotina</taxon>
        <taxon>Mucoromycetes</taxon>
        <taxon>Mucorales</taxon>
        <taxon>Mucorineae</taxon>
        <taxon>Mucoraceae</taxon>
        <taxon>Mucor</taxon>
    </lineage>
</organism>
<evidence type="ECO:0000313" key="3">
    <source>
        <dbReference type="EMBL" id="KAG2201578.1"/>
    </source>
</evidence>
<dbReference type="InterPro" id="IPR001806">
    <property type="entry name" value="Small_GTPase"/>
</dbReference>
<gene>
    <name evidence="3" type="ORF">INT46_010690</name>
</gene>
<keyword evidence="1" id="KW-0547">Nucleotide-binding</keyword>
<dbReference type="OrthoDB" id="63533at2759"/>
<dbReference type="PROSITE" id="PS51421">
    <property type="entry name" value="RAS"/>
    <property type="match status" value="1"/>
</dbReference>
<dbReference type="CDD" id="cd01860">
    <property type="entry name" value="Rab5_related"/>
    <property type="match status" value="1"/>
</dbReference>
<dbReference type="GO" id="GO:0003924">
    <property type="term" value="F:GTPase activity"/>
    <property type="evidence" value="ECO:0007669"/>
    <property type="project" value="InterPro"/>
</dbReference>
<dbReference type="PANTHER" id="PTHR47978">
    <property type="match status" value="1"/>
</dbReference>
<evidence type="ECO:0000313" key="4">
    <source>
        <dbReference type="Proteomes" id="UP000650833"/>
    </source>
</evidence>
<dbReference type="FunFam" id="3.40.50.300:FF:000808">
    <property type="entry name" value="Small GTP-binding protein, putative"/>
    <property type="match status" value="1"/>
</dbReference>
<dbReference type="GO" id="GO:0005525">
    <property type="term" value="F:GTP binding"/>
    <property type="evidence" value="ECO:0007669"/>
    <property type="project" value="InterPro"/>
</dbReference>
<dbReference type="SMART" id="SM00175">
    <property type="entry name" value="RAB"/>
    <property type="match status" value="1"/>
</dbReference>
<evidence type="ECO:0000256" key="1">
    <source>
        <dbReference type="ARBA" id="ARBA00022741"/>
    </source>
</evidence>
<dbReference type="PROSITE" id="PS51419">
    <property type="entry name" value="RAB"/>
    <property type="match status" value="1"/>
</dbReference>
<dbReference type="SMART" id="SM00174">
    <property type="entry name" value="RHO"/>
    <property type="match status" value="1"/>
</dbReference>
<evidence type="ECO:0000256" key="2">
    <source>
        <dbReference type="SAM" id="MobiDB-lite"/>
    </source>
</evidence>
<dbReference type="PRINTS" id="PR00449">
    <property type="entry name" value="RASTRNSFRMNG"/>
</dbReference>
<keyword evidence="4" id="KW-1185">Reference proteome</keyword>
<dbReference type="AlphaFoldDB" id="A0A8H7V332"/>
<proteinExistence type="predicted"/>
<dbReference type="NCBIfam" id="TIGR00231">
    <property type="entry name" value="small_GTP"/>
    <property type="match status" value="1"/>
</dbReference>
<dbReference type="SUPFAM" id="SSF52540">
    <property type="entry name" value="P-loop containing nucleoside triphosphate hydrolases"/>
    <property type="match status" value="1"/>
</dbReference>
<comment type="caution">
    <text evidence="3">The sequence shown here is derived from an EMBL/GenBank/DDBJ whole genome shotgun (WGS) entry which is preliminary data.</text>
</comment>
<sequence>MSATPTQATTAVNANSSNDRRPVPVKLVLLGESAVGKSSLVVRFVNREYAENREPTIGAAFLTQKCTVDDRTVKYEIWDTAGQERFHSLAPMYYRNAQAAIVMYDITKSSTLDKAKGWVKELQRQANSQIVIALVGNKLDLVEGNHNDQNEDDAEEEQDDNNTSRQVTFEEASAYASEAGLLFFETSARTSTNVDEVFTEIAKNIPHDYLANNRNGSRVAGGNGNNARLDLLREAGANGRNSSGCAC</sequence>
<feature type="region of interest" description="Disordered" evidence="2">
    <location>
        <begin position="143"/>
        <end position="165"/>
    </location>
</feature>
<reference evidence="3" key="1">
    <citation type="submission" date="2020-12" db="EMBL/GenBank/DDBJ databases">
        <title>Metabolic potential, ecology and presence of endohyphal bacteria is reflected in genomic diversity of Mucoromycotina.</title>
        <authorList>
            <person name="Muszewska A."/>
            <person name="Okrasinska A."/>
            <person name="Steczkiewicz K."/>
            <person name="Drgas O."/>
            <person name="Orlowska M."/>
            <person name="Perlinska-Lenart U."/>
            <person name="Aleksandrzak-Piekarczyk T."/>
            <person name="Szatraj K."/>
            <person name="Zielenkiewicz U."/>
            <person name="Pilsyk S."/>
            <person name="Malc E."/>
            <person name="Mieczkowski P."/>
            <person name="Kruszewska J.S."/>
            <person name="Biernat P."/>
            <person name="Pawlowska J."/>
        </authorList>
    </citation>
    <scope>NUCLEOTIDE SEQUENCE</scope>
    <source>
        <strain evidence="3">CBS 226.32</strain>
    </source>
</reference>
<feature type="compositionally biased region" description="Acidic residues" evidence="2">
    <location>
        <begin position="150"/>
        <end position="160"/>
    </location>
</feature>
<protein>
    <submittedName>
        <fullName evidence="3">Uncharacterized protein</fullName>
    </submittedName>
</protein>
<dbReference type="SMART" id="SM00173">
    <property type="entry name" value="RAS"/>
    <property type="match status" value="1"/>
</dbReference>
<dbReference type="InterPro" id="IPR027417">
    <property type="entry name" value="P-loop_NTPase"/>
</dbReference>
<dbReference type="Pfam" id="PF00071">
    <property type="entry name" value="Ras"/>
    <property type="match status" value="1"/>
</dbReference>
<accession>A0A8H7V332</accession>
<dbReference type="PROSITE" id="PS51420">
    <property type="entry name" value="RHO"/>
    <property type="match status" value="1"/>
</dbReference>
<dbReference type="Proteomes" id="UP000650833">
    <property type="component" value="Unassembled WGS sequence"/>
</dbReference>
<dbReference type="InterPro" id="IPR005225">
    <property type="entry name" value="Small_GTP-bd"/>
</dbReference>
<dbReference type="Gene3D" id="3.40.50.300">
    <property type="entry name" value="P-loop containing nucleotide triphosphate hydrolases"/>
    <property type="match status" value="1"/>
</dbReference>
<dbReference type="SMART" id="SM00176">
    <property type="entry name" value="RAN"/>
    <property type="match status" value="1"/>
</dbReference>
<name>A0A8H7V332_9FUNG</name>
<dbReference type="EMBL" id="JAEPRC010000281">
    <property type="protein sequence ID" value="KAG2201578.1"/>
    <property type="molecule type" value="Genomic_DNA"/>
</dbReference>